<feature type="domain" description="GAT" evidence="6">
    <location>
        <begin position="234"/>
        <end position="322"/>
    </location>
</feature>
<proteinExistence type="predicted"/>
<dbReference type="GO" id="GO:0007034">
    <property type="term" value="P:vacuolar transport"/>
    <property type="evidence" value="ECO:0007669"/>
    <property type="project" value="UniProtKB-ARBA"/>
</dbReference>
<dbReference type="InterPro" id="IPR045007">
    <property type="entry name" value="LSB5"/>
</dbReference>
<feature type="compositionally biased region" description="Pro residues" evidence="4">
    <location>
        <begin position="369"/>
        <end position="401"/>
    </location>
</feature>
<comment type="caution">
    <text evidence="7">The sequence shown here is derived from an EMBL/GenBank/DDBJ whole genome shotgun (WGS) entry which is preliminary data.</text>
</comment>
<keyword evidence="2" id="KW-0813">Transport</keyword>
<dbReference type="Gene3D" id="1.20.58.160">
    <property type="match status" value="1"/>
</dbReference>
<dbReference type="GO" id="GO:0030479">
    <property type="term" value="C:actin cortical patch"/>
    <property type="evidence" value="ECO:0007669"/>
    <property type="project" value="TreeGrafter"/>
</dbReference>
<feature type="compositionally biased region" description="Acidic residues" evidence="4">
    <location>
        <begin position="406"/>
        <end position="415"/>
    </location>
</feature>
<dbReference type="PROSITE" id="PS50909">
    <property type="entry name" value="GAT"/>
    <property type="match status" value="1"/>
</dbReference>
<dbReference type="GO" id="GO:0043130">
    <property type="term" value="F:ubiquitin binding"/>
    <property type="evidence" value="ECO:0007669"/>
    <property type="project" value="InterPro"/>
</dbReference>
<evidence type="ECO:0000313" key="8">
    <source>
        <dbReference type="Proteomes" id="UP000613401"/>
    </source>
</evidence>
<evidence type="ECO:0000256" key="3">
    <source>
        <dbReference type="ARBA" id="ARBA00022927"/>
    </source>
</evidence>
<organism evidence="7 8">
    <name type="scientific">Colletotrichum gloeosporioides</name>
    <name type="common">Anthracnose fungus</name>
    <name type="synonym">Glomerella cingulata</name>
    <dbReference type="NCBI Taxonomy" id="474922"/>
    <lineage>
        <taxon>Eukaryota</taxon>
        <taxon>Fungi</taxon>
        <taxon>Dikarya</taxon>
        <taxon>Ascomycota</taxon>
        <taxon>Pezizomycotina</taxon>
        <taxon>Sordariomycetes</taxon>
        <taxon>Hypocreomycetidae</taxon>
        <taxon>Glomerellales</taxon>
        <taxon>Glomerellaceae</taxon>
        <taxon>Colletotrichum</taxon>
        <taxon>Colletotrichum gloeosporioides species complex</taxon>
    </lineage>
</organism>
<dbReference type="CDD" id="cd16980">
    <property type="entry name" value="VHS_Lsb5"/>
    <property type="match status" value="1"/>
</dbReference>
<dbReference type="CDD" id="cd14232">
    <property type="entry name" value="GAT_LSB5"/>
    <property type="match status" value="1"/>
</dbReference>
<keyword evidence="8" id="KW-1185">Reference proteome</keyword>
<feature type="compositionally biased region" description="Basic and acidic residues" evidence="4">
    <location>
        <begin position="416"/>
        <end position="434"/>
    </location>
</feature>
<dbReference type="InterPro" id="IPR008942">
    <property type="entry name" value="ENTH_VHS"/>
</dbReference>
<evidence type="ECO:0000259" key="5">
    <source>
        <dbReference type="PROSITE" id="PS50179"/>
    </source>
</evidence>
<evidence type="ECO:0000259" key="6">
    <source>
        <dbReference type="PROSITE" id="PS50909"/>
    </source>
</evidence>
<dbReference type="SMART" id="SM00288">
    <property type="entry name" value="VHS"/>
    <property type="match status" value="1"/>
</dbReference>
<dbReference type="PANTHER" id="PTHR47789:SF1">
    <property type="entry name" value="LAS SEVENTEEN-BINDING PROTEIN 5"/>
    <property type="match status" value="1"/>
</dbReference>
<feature type="domain" description="VHS" evidence="5">
    <location>
        <begin position="18"/>
        <end position="146"/>
    </location>
</feature>
<keyword evidence="3" id="KW-0653">Protein transport</keyword>
<dbReference type="InterPro" id="IPR044103">
    <property type="entry name" value="GAT_LSB5"/>
</dbReference>
<dbReference type="GO" id="GO:0035091">
    <property type="term" value="F:phosphatidylinositol binding"/>
    <property type="evidence" value="ECO:0007669"/>
    <property type="project" value="InterPro"/>
</dbReference>
<dbReference type="RefSeq" id="XP_045260744.1">
    <property type="nucleotide sequence ID" value="XM_045414622.1"/>
</dbReference>
<dbReference type="GeneID" id="69021909"/>
<reference evidence="7" key="2">
    <citation type="submission" date="2020-03" db="EMBL/GenBank/DDBJ databases">
        <authorList>
            <person name="Fu F.-F."/>
            <person name="Chen J."/>
        </authorList>
    </citation>
    <scope>NUCLEOTIDE SEQUENCE</scope>
    <source>
        <strain evidence="7">Lc1</strain>
    </source>
</reference>
<feature type="compositionally biased region" description="Basic residues" evidence="4">
    <location>
        <begin position="215"/>
        <end position="229"/>
    </location>
</feature>
<dbReference type="SUPFAM" id="SSF48464">
    <property type="entry name" value="ENTH/VHS domain"/>
    <property type="match status" value="1"/>
</dbReference>
<dbReference type="Gene3D" id="1.25.40.90">
    <property type="match status" value="1"/>
</dbReference>
<dbReference type="InterPro" id="IPR004152">
    <property type="entry name" value="GAT_dom"/>
</dbReference>
<dbReference type="InterPro" id="IPR038425">
    <property type="entry name" value="GAT_sf"/>
</dbReference>
<feature type="compositionally biased region" description="Low complexity" evidence="4">
    <location>
        <begin position="194"/>
        <end position="204"/>
    </location>
</feature>
<dbReference type="GO" id="GO:0006897">
    <property type="term" value="P:endocytosis"/>
    <property type="evidence" value="ECO:0007669"/>
    <property type="project" value="InterPro"/>
</dbReference>
<dbReference type="Proteomes" id="UP000613401">
    <property type="component" value="Unassembled WGS sequence"/>
</dbReference>
<name>A0A8H4CCN8_COLGL</name>
<dbReference type="GO" id="GO:0051666">
    <property type="term" value="P:actin cortical patch localization"/>
    <property type="evidence" value="ECO:0007669"/>
    <property type="project" value="TreeGrafter"/>
</dbReference>
<feature type="region of interest" description="Disordered" evidence="4">
    <location>
        <begin position="346"/>
        <end position="434"/>
    </location>
</feature>
<protein>
    <submittedName>
        <fullName evidence="7">Protein lsb5</fullName>
    </submittedName>
</protein>
<evidence type="ECO:0000256" key="2">
    <source>
        <dbReference type="ARBA" id="ARBA00022448"/>
    </source>
</evidence>
<feature type="region of interest" description="Disordered" evidence="4">
    <location>
        <begin position="139"/>
        <end position="231"/>
    </location>
</feature>
<dbReference type="AlphaFoldDB" id="A0A8H4CCN8"/>
<dbReference type="SUPFAM" id="SSF89009">
    <property type="entry name" value="GAT-like domain"/>
    <property type="match status" value="1"/>
</dbReference>
<dbReference type="GO" id="GO:0015031">
    <property type="term" value="P:protein transport"/>
    <property type="evidence" value="ECO:0007669"/>
    <property type="project" value="UniProtKB-KW"/>
</dbReference>
<comment type="subunit">
    <text evidence="1">Component of the ESCRT-0 complex composed of HSE1 and VPS27.</text>
</comment>
<evidence type="ECO:0000256" key="1">
    <source>
        <dbReference type="ARBA" id="ARBA00011446"/>
    </source>
</evidence>
<sequence length="434" mass="48108">MFSQKKPYSAVTVNIETLTSETYEEDDLSGIPDLVEVIKLQASGPAEAARAIRKKLKYGNVHRQLRALTILDGLIQNAGPRFQRAFADETLLERLRVCGTSDLSDPDVKRKCTELFRSWSQYKSTPGLERIAKLHQELPKRKVAATQERSKAVRETENPFGEEEEDKPPSPTHRAGESSRSHQAPYGGASGTVSSFSHTKSPSSSGGGFFGGSKDKKKKDKDKKGKRKPFNLELEKEAMKSAIAESSIATTNLNNTLQSINRERERISENPQAVAGFEGCKQLRRKILRYIHHVESEEWLGSLLRANDELVTALMTFEQLDRSIDADSDSDDDLAEQAHIYRMVTEKAKNSMSPPPPDVSGLSIGHTPSPRPPAPPRPAPMSRPSPPVPAAPPKPPRPPVQPVQQDSDEEDDDDPFADKNALETPAHERGEPRW</sequence>
<evidence type="ECO:0000256" key="4">
    <source>
        <dbReference type="SAM" id="MobiDB-lite"/>
    </source>
</evidence>
<gene>
    <name evidence="7" type="ORF">GCG54_00014801</name>
</gene>
<dbReference type="Pfam" id="PF00790">
    <property type="entry name" value="VHS"/>
    <property type="match status" value="1"/>
</dbReference>
<dbReference type="PROSITE" id="PS50179">
    <property type="entry name" value="VHS"/>
    <property type="match status" value="1"/>
</dbReference>
<dbReference type="EMBL" id="WVTB01000066">
    <property type="protein sequence ID" value="KAF3801585.1"/>
    <property type="molecule type" value="Genomic_DNA"/>
</dbReference>
<feature type="compositionally biased region" description="Basic and acidic residues" evidence="4">
    <location>
        <begin position="148"/>
        <end position="157"/>
    </location>
</feature>
<reference evidence="7" key="1">
    <citation type="journal article" date="2020" name="Phytopathology">
        <title>Genome sequence and comparative analysis of Colletotrichum gloeosporioides isolated from Liriodendron leaves.</title>
        <authorList>
            <person name="Fu F.F."/>
            <person name="Hao Z."/>
            <person name="Wang P."/>
            <person name="Lu Y."/>
            <person name="Xue L.J."/>
            <person name="Wei G."/>
            <person name="Tian Y."/>
            <person name="Baishi H."/>
            <person name="Xu H."/>
            <person name="Shi J."/>
            <person name="Cheng T."/>
            <person name="Wang G."/>
            <person name="Yi Y."/>
            <person name="Chen J."/>
        </authorList>
    </citation>
    <scope>NUCLEOTIDE SEQUENCE</scope>
    <source>
        <strain evidence="7">Lc1</strain>
    </source>
</reference>
<dbReference type="InterPro" id="IPR002014">
    <property type="entry name" value="VHS_dom"/>
</dbReference>
<evidence type="ECO:0000313" key="7">
    <source>
        <dbReference type="EMBL" id="KAF3801585.1"/>
    </source>
</evidence>
<dbReference type="PANTHER" id="PTHR47789">
    <property type="entry name" value="LAS SEVENTEEN-BINDING PROTEIN 5"/>
    <property type="match status" value="1"/>
</dbReference>
<accession>A0A8H4CCN8</accession>
<dbReference type="GO" id="GO:0007015">
    <property type="term" value="P:actin filament organization"/>
    <property type="evidence" value="ECO:0007669"/>
    <property type="project" value="InterPro"/>
</dbReference>